<evidence type="ECO:0000256" key="6">
    <source>
        <dbReference type="ARBA" id="ARBA00044538"/>
    </source>
</evidence>
<evidence type="ECO:0000313" key="8">
    <source>
        <dbReference type="Proteomes" id="UP001597192"/>
    </source>
</evidence>
<organism evidence="7 8">
    <name type="scientific">Lacticaseibacillus yichunensis</name>
    <dbReference type="NCBI Taxonomy" id="2486015"/>
    <lineage>
        <taxon>Bacteria</taxon>
        <taxon>Bacillati</taxon>
        <taxon>Bacillota</taxon>
        <taxon>Bacilli</taxon>
        <taxon>Lactobacillales</taxon>
        <taxon>Lactobacillaceae</taxon>
        <taxon>Lacticaseibacillus</taxon>
    </lineage>
</organism>
<reference evidence="8" key="1">
    <citation type="journal article" date="2019" name="Int. J. Syst. Evol. Microbiol.">
        <title>The Global Catalogue of Microorganisms (GCM) 10K type strain sequencing project: providing services to taxonomists for standard genome sequencing and annotation.</title>
        <authorList>
            <consortium name="The Broad Institute Genomics Platform"/>
            <consortium name="The Broad Institute Genome Sequencing Center for Infectious Disease"/>
            <person name="Wu L."/>
            <person name="Ma J."/>
        </authorList>
    </citation>
    <scope>NUCLEOTIDE SEQUENCE [LARGE SCALE GENOMIC DNA]</scope>
    <source>
        <strain evidence="8">CCM 8947</strain>
    </source>
</reference>
<dbReference type="GO" id="GO:0008233">
    <property type="term" value="F:peptidase activity"/>
    <property type="evidence" value="ECO:0007669"/>
    <property type="project" value="UniProtKB-KW"/>
</dbReference>
<protein>
    <recommendedName>
        <fullName evidence="6">Ribosomal processing cysteine protease Prp</fullName>
    </recommendedName>
</protein>
<gene>
    <name evidence="7" type="ORF">ACFQ47_00655</name>
</gene>
<dbReference type="InterPro" id="IPR036764">
    <property type="entry name" value="Peptidase_Prp_sf"/>
</dbReference>
<evidence type="ECO:0000256" key="2">
    <source>
        <dbReference type="ARBA" id="ARBA00022670"/>
    </source>
</evidence>
<keyword evidence="2 7" id="KW-0645">Protease</keyword>
<proteinExistence type="inferred from homology"/>
<evidence type="ECO:0000256" key="1">
    <source>
        <dbReference type="ARBA" id="ARBA00022517"/>
    </source>
</evidence>
<evidence type="ECO:0000256" key="5">
    <source>
        <dbReference type="ARBA" id="ARBA00044503"/>
    </source>
</evidence>
<dbReference type="EMBL" id="JBHTOG010000003">
    <property type="protein sequence ID" value="MFD1431218.1"/>
    <property type="molecule type" value="Genomic_DNA"/>
</dbReference>
<dbReference type="CDD" id="cd16332">
    <property type="entry name" value="Prp-like"/>
    <property type="match status" value="1"/>
</dbReference>
<evidence type="ECO:0000313" key="7">
    <source>
        <dbReference type="EMBL" id="MFD1431218.1"/>
    </source>
</evidence>
<dbReference type="Proteomes" id="UP001597192">
    <property type="component" value="Unassembled WGS sequence"/>
</dbReference>
<dbReference type="PANTHER" id="PTHR39178">
    <property type="entry name" value="HYPOTHETICAL RIBOSOME-ASSOCIATED PROTEIN"/>
    <property type="match status" value="1"/>
</dbReference>
<sequence length="99" mass="10878">MIKVTITRNPDNQAITSYLIEGHALYLPKGMDIVCAAVSALSIAITNELYGGHALSDKERLHVFAIPPNEQNRVLTDALYHGLADIAMQYKDNLQVIEG</sequence>
<dbReference type="Gene3D" id="3.30.70.1490">
    <property type="entry name" value="Cysteine protease Prp"/>
    <property type="match status" value="1"/>
</dbReference>
<comment type="caution">
    <text evidence="7">The sequence shown here is derived from an EMBL/GenBank/DDBJ whole genome shotgun (WGS) entry which is preliminary data.</text>
</comment>
<dbReference type="SUPFAM" id="SSF118010">
    <property type="entry name" value="TM1457-like"/>
    <property type="match status" value="1"/>
</dbReference>
<accession>A0ABW4CL12</accession>
<comment type="similarity">
    <text evidence="5">Belongs to the Prp family.</text>
</comment>
<keyword evidence="8" id="KW-1185">Reference proteome</keyword>
<dbReference type="InterPro" id="IPR007422">
    <property type="entry name" value="Peptidase_Prp"/>
</dbReference>
<dbReference type="GO" id="GO:0006508">
    <property type="term" value="P:proteolysis"/>
    <property type="evidence" value="ECO:0007669"/>
    <property type="project" value="UniProtKB-KW"/>
</dbReference>
<evidence type="ECO:0000256" key="4">
    <source>
        <dbReference type="ARBA" id="ARBA00022807"/>
    </source>
</evidence>
<dbReference type="PANTHER" id="PTHR39178:SF1">
    <property type="entry name" value="RIBOSOMAL-PROCESSING CYSTEINE PROTEASE PRP"/>
    <property type="match status" value="1"/>
</dbReference>
<keyword evidence="1" id="KW-0690">Ribosome biogenesis</keyword>
<dbReference type="RefSeq" id="WP_164510130.1">
    <property type="nucleotide sequence ID" value="NZ_JBHTOG010000003.1"/>
</dbReference>
<evidence type="ECO:0000256" key="3">
    <source>
        <dbReference type="ARBA" id="ARBA00022801"/>
    </source>
</evidence>
<keyword evidence="3" id="KW-0378">Hydrolase</keyword>
<dbReference type="Pfam" id="PF04327">
    <property type="entry name" value="Peptidase_Prp"/>
    <property type="match status" value="1"/>
</dbReference>
<name>A0ABW4CL12_9LACO</name>
<keyword evidence="4" id="KW-0788">Thiol protease</keyword>